<dbReference type="PANTHER" id="PTHR48449:SF1">
    <property type="entry name" value="DUF1985 DOMAIN-CONTAINING PROTEIN"/>
    <property type="match status" value="1"/>
</dbReference>
<evidence type="ECO:0000313" key="4">
    <source>
        <dbReference type="EMBL" id="GMN57671.1"/>
    </source>
</evidence>
<keyword evidence="2" id="KW-0732">Signal</keyword>
<evidence type="ECO:0000256" key="2">
    <source>
        <dbReference type="SAM" id="SignalP"/>
    </source>
</evidence>
<sequence length="847" mass="95225">MTPPELNFFFLLLRRARVLLLLLRSSASSGSASQQQLLLLHFRANFYSFYSISEPGAASSSFSSKIFLTFPVLLLHPNLTAPSSKSAFVFLLLLPCSVPQRSPVVRRLRPIAATPKSASGPGSGFRFHSVLSPVVVVPPSERQPPIIVPHFQLSNFPHTPYSQLLKLRMSESCLLVSPALMMPSASSSQPTTSPLSSSPPGFSRNVREETNQITESSSNEEVDEEDQDISRMVLTSELKELPPLILSEYFNAKVTVRSKMAILKEIQIWLTEEDKTIFRSYPQLGPLIDLPIGGEFSGALAHNLLLRKTVCQKDHEVWFLIEGKPLRFSLNEFVLISGLYMGGGPSEDEIKAQEEHNELKNKYWPTKKSVLLLDVAKKLKELSVTNDRTNHKLKLAFLYMVARFLTFSDSKKVVNPSWLQYANDLNFFTQYPWGNVCYNQTLDYIKTDLVAKFNKSSLAYNFYGCPWIFQAMPKLGEMMAKKLALNEKNKNGPRWFRWQNVQKPIGVSFDHCLEAMRSAEFAVRPTLNPSSKESQREYHLRMERGEDCSDDVIDGLTKLLEGDVILCSAADSDEINAEIRSSHVSRDPVMHSRSVPASSAHEQVIRSSTPVVCHQQHPMPTSPTSLEPATASRSFPAIPTHEQIRASTLRDWQTHGPMPTFSTHFGPQTHGVMLTSTTPISKSLMHYIDCRIGENETYMKSMLANHEVVMMQKMKENSKAIMKKIESVVAVNKEACSGGVNVEFERELSRGVGTRYSGGDNIECQQHPLQNEQIRDGAEYTHDRVVDMQADANVENVKNHEGRSERQRKRAAVLLSPYVVQLPKKIQPSRSDAQKKLQDASKPTKTL</sequence>
<dbReference type="Pfam" id="PF09331">
    <property type="entry name" value="DUF1985"/>
    <property type="match status" value="1"/>
</dbReference>
<feature type="region of interest" description="Disordered" evidence="1">
    <location>
        <begin position="583"/>
        <end position="602"/>
    </location>
</feature>
<reference evidence="4" key="1">
    <citation type="submission" date="2023-07" db="EMBL/GenBank/DDBJ databases">
        <title>draft genome sequence of fig (Ficus carica).</title>
        <authorList>
            <person name="Takahashi T."/>
            <person name="Nishimura K."/>
        </authorList>
    </citation>
    <scope>NUCLEOTIDE SEQUENCE</scope>
</reference>
<dbReference type="AlphaFoldDB" id="A0AA88DLR8"/>
<feature type="chain" id="PRO_5041698948" description="DUF1985 domain-containing protein" evidence="2">
    <location>
        <begin position="33"/>
        <end position="847"/>
    </location>
</feature>
<comment type="caution">
    <text evidence="4">The sequence shown here is derived from an EMBL/GenBank/DDBJ whole genome shotgun (WGS) entry which is preliminary data.</text>
</comment>
<feature type="region of interest" description="Disordered" evidence="1">
    <location>
        <begin position="824"/>
        <end position="847"/>
    </location>
</feature>
<evidence type="ECO:0000259" key="3">
    <source>
        <dbReference type="Pfam" id="PF09331"/>
    </source>
</evidence>
<dbReference type="EMBL" id="BTGU01000071">
    <property type="protein sequence ID" value="GMN57671.1"/>
    <property type="molecule type" value="Genomic_DNA"/>
</dbReference>
<feature type="signal peptide" evidence="2">
    <location>
        <begin position="1"/>
        <end position="32"/>
    </location>
</feature>
<dbReference type="PANTHER" id="PTHR48449">
    <property type="entry name" value="DUF1985 DOMAIN-CONTAINING PROTEIN"/>
    <property type="match status" value="1"/>
</dbReference>
<gene>
    <name evidence="4" type="ORF">TIFTF001_026785</name>
</gene>
<dbReference type="Proteomes" id="UP001187192">
    <property type="component" value="Unassembled WGS sequence"/>
</dbReference>
<keyword evidence="5" id="KW-1185">Reference proteome</keyword>
<organism evidence="4 5">
    <name type="scientific">Ficus carica</name>
    <name type="common">Common fig</name>
    <dbReference type="NCBI Taxonomy" id="3494"/>
    <lineage>
        <taxon>Eukaryota</taxon>
        <taxon>Viridiplantae</taxon>
        <taxon>Streptophyta</taxon>
        <taxon>Embryophyta</taxon>
        <taxon>Tracheophyta</taxon>
        <taxon>Spermatophyta</taxon>
        <taxon>Magnoliopsida</taxon>
        <taxon>eudicotyledons</taxon>
        <taxon>Gunneridae</taxon>
        <taxon>Pentapetalae</taxon>
        <taxon>rosids</taxon>
        <taxon>fabids</taxon>
        <taxon>Rosales</taxon>
        <taxon>Moraceae</taxon>
        <taxon>Ficeae</taxon>
        <taxon>Ficus</taxon>
    </lineage>
</organism>
<name>A0AA88DLR8_FICCA</name>
<proteinExistence type="predicted"/>
<accession>A0AA88DLR8</accession>
<feature type="region of interest" description="Disordered" evidence="1">
    <location>
        <begin position="184"/>
        <end position="227"/>
    </location>
</feature>
<feature type="domain" description="DUF1985" evidence="3">
    <location>
        <begin position="305"/>
        <end position="442"/>
    </location>
</feature>
<feature type="compositionally biased region" description="Low complexity" evidence="1">
    <location>
        <begin position="184"/>
        <end position="200"/>
    </location>
</feature>
<feature type="compositionally biased region" description="Acidic residues" evidence="1">
    <location>
        <begin position="218"/>
        <end position="227"/>
    </location>
</feature>
<dbReference type="InterPro" id="IPR015410">
    <property type="entry name" value="DUF1985"/>
</dbReference>
<evidence type="ECO:0000256" key="1">
    <source>
        <dbReference type="SAM" id="MobiDB-lite"/>
    </source>
</evidence>
<evidence type="ECO:0000313" key="5">
    <source>
        <dbReference type="Proteomes" id="UP001187192"/>
    </source>
</evidence>
<protein>
    <recommendedName>
        <fullName evidence="3">DUF1985 domain-containing protein</fullName>
    </recommendedName>
</protein>